<dbReference type="PANTHER" id="PTHR33154:SF35">
    <property type="entry name" value="TRANSCRIPTIONAL REGULATOR, ARSR FAMILY"/>
    <property type="match status" value="1"/>
</dbReference>
<dbReference type="SMART" id="SM00418">
    <property type="entry name" value="HTH_ARSR"/>
    <property type="match status" value="1"/>
</dbReference>
<evidence type="ECO:0000313" key="5">
    <source>
        <dbReference type="EMBL" id="MDG0809495.1"/>
    </source>
</evidence>
<keyword evidence="2" id="KW-0238">DNA-binding</keyword>
<dbReference type="AlphaFoldDB" id="A0A9X4KRH2"/>
<dbReference type="InterPro" id="IPR011991">
    <property type="entry name" value="ArsR-like_HTH"/>
</dbReference>
<evidence type="ECO:0000256" key="3">
    <source>
        <dbReference type="ARBA" id="ARBA00023163"/>
    </source>
</evidence>
<evidence type="ECO:0000256" key="2">
    <source>
        <dbReference type="ARBA" id="ARBA00023125"/>
    </source>
</evidence>
<dbReference type="CDD" id="cd00090">
    <property type="entry name" value="HTH_ARSR"/>
    <property type="match status" value="1"/>
</dbReference>
<evidence type="ECO:0000313" key="6">
    <source>
        <dbReference type="Proteomes" id="UP001153404"/>
    </source>
</evidence>
<accession>A0A9X4KRH2</accession>
<evidence type="ECO:0000259" key="4">
    <source>
        <dbReference type="SMART" id="SM00418"/>
    </source>
</evidence>
<organism evidence="5 6">
    <name type="scientific">Cohnella rhizosphaerae</name>
    <dbReference type="NCBI Taxonomy" id="1457232"/>
    <lineage>
        <taxon>Bacteria</taxon>
        <taxon>Bacillati</taxon>
        <taxon>Bacillota</taxon>
        <taxon>Bacilli</taxon>
        <taxon>Bacillales</taxon>
        <taxon>Paenibacillaceae</taxon>
        <taxon>Cohnella</taxon>
    </lineage>
</organism>
<feature type="domain" description="HTH arsR-type" evidence="4">
    <location>
        <begin position="11"/>
        <end position="89"/>
    </location>
</feature>
<gene>
    <name evidence="5" type="ORF">OMP40_09155</name>
</gene>
<dbReference type="InterPro" id="IPR001845">
    <property type="entry name" value="HTH_ArsR_DNA-bd_dom"/>
</dbReference>
<name>A0A9X4KRH2_9BACL</name>
<dbReference type="Pfam" id="PF01022">
    <property type="entry name" value="HTH_5"/>
    <property type="match status" value="1"/>
</dbReference>
<dbReference type="SUPFAM" id="SSF46785">
    <property type="entry name" value="Winged helix' DNA-binding domain"/>
    <property type="match status" value="1"/>
</dbReference>
<dbReference type="Gene3D" id="1.10.10.10">
    <property type="entry name" value="Winged helix-like DNA-binding domain superfamily/Winged helix DNA-binding domain"/>
    <property type="match status" value="1"/>
</dbReference>
<keyword evidence="6" id="KW-1185">Reference proteome</keyword>
<protein>
    <submittedName>
        <fullName evidence="5">ArsR family transcriptional regulator</fullName>
    </submittedName>
</protein>
<dbReference type="RefSeq" id="WP_277530823.1">
    <property type="nucleotide sequence ID" value="NZ_JAPDIA010000003.1"/>
</dbReference>
<keyword evidence="3" id="KW-0804">Transcription</keyword>
<dbReference type="InterPro" id="IPR051081">
    <property type="entry name" value="HTH_MetalResp_TranReg"/>
</dbReference>
<dbReference type="GO" id="GO:0003700">
    <property type="term" value="F:DNA-binding transcription factor activity"/>
    <property type="evidence" value="ECO:0007669"/>
    <property type="project" value="InterPro"/>
</dbReference>
<dbReference type="InterPro" id="IPR036388">
    <property type="entry name" value="WH-like_DNA-bd_sf"/>
</dbReference>
<proteinExistence type="predicted"/>
<dbReference type="Proteomes" id="UP001153404">
    <property type="component" value="Unassembled WGS sequence"/>
</dbReference>
<sequence>MEIEVGTRHMPLLECLSSETRVRIIEMLRDKPMYVKEIADELSLSSAIVTKHMQKLEQAGIVSTHMAAGTRGKQKICTLSLERLVLLFQADARKPEARDPSSYAVSIPIGHYSAYQVKPTCGLASPRKLIGLLDDPRYFDAPERVEAHHLWFASGYVEYRVPNYLIGDARARELRVTLEIGSEAPGYREDWPSDIAFSVNGVELGVWTCPGDFGSQRGRLNPAWWGSSNSQHGVLKTLLVNEEGSYIDGVRMSDITTGTLGLTAGSDIRLRIASAEEARYPGGVSLFGSRFGNYAHDIEATVAY</sequence>
<dbReference type="InterPro" id="IPR036390">
    <property type="entry name" value="WH_DNA-bd_sf"/>
</dbReference>
<dbReference type="GO" id="GO:0003677">
    <property type="term" value="F:DNA binding"/>
    <property type="evidence" value="ECO:0007669"/>
    <property type="project" value="UniProtKB-KW"/>
</dbReference>
<reference evidence="5" key="1">
    <citation type="submission" date="2022-10" db="EMBL/GenBank/DDBJ databases">
        <title>Comparative genomic analysis of Cohnella hashimotonis sp. nov., isolated from the International Space Station.</title>
        <authorList>
            <person name="Simpson A."/>
            <person name="Venkateswaran K."/>
        </authorList>
    </citation>
    <scope>NUCLEOTIDE SEQUENCE</scope>
    <source>
        <strain evidence="5">DSM 28161</strain>
    </source>
</reference>
<dbReference type="PANTHER" id="PTHR33154">
    <property type="entry name" value="TRANSCRIPTIONAL REGULATOR, ARSR FAMILY"/>
    <property type="match status" value="1"/>
</dbReference>
<comment type="caution">
    <text evidence="5">The sequence shown here is derived from an EMBL/GenBank/DDBJ whole genome shotgun (WGS) entry which is preliminary data.</text>
</comment>
<keyword evidence="1" id="KW-0805">Transcription regulation</keyword>
<evidence type="ECO:0000256" key="1">
    <source>
        <dbReference type="ARBA" id="ARBA00023015"/>
    </source>
</evidence>
<dbReference type="EMBL" id="JAPDIA010000003">
    <property type="protein sequence ID" value="MDG0809495.1"/>
    <property type="molecule type" value="Genomic_DNA"/>
</dbReference>